<protein>
    <submittedName>
        <fullName evidence="2">Uncharacterized protein</fullName>
    </submittedName>
</protein>
<keyword evidence="1" id="KW-0812">Transmembrane</keyword>
<dbReference type="AlphaFoldDB" id="A0A1E3S1P4"/>
<keyword evidence="1" id="KW-1133">Transmembrane helix</keyword>
<accession>A0A1E3S1P4</accession>
<dbReference type="EMBL" id="MIGZ01000017">
    <property type="protein sequence ID" value="ODQ95527.1"/>
    <property type="molecule type" value="Genomic_DNA"/>
</dbReference>
<sequence length="321" mass="36132">MAPRGSDSDWGAAFFGVLILIWVVITYYWIILGVAAAVGLFFGVRALVRREQERRLEAADEAKLLALRADRQHRWASRGDKRGVYGVEGAELMRSITSQPEVPPADTPDEKPRVAAIAYTAAELDALLREKPTEWRWGVFVSILVQRSAKLRSRIRDCELHYSSTPGRYLRTGKEVAAFVEGRIADLAELTRRLESFIKAPAFMRVFGDDDSDADADGILHVANRLMDFYERYLDLAERCRDANVPSVYTGLMRDCSQLMAVPLEGIERFIDEMVEVAEELPTMRRYTSGAVDFGTITIEIVADAKLVKRIDKQLRAAARS</sequence>
<feature type="transmembrane region" description="Helical" evidence="1">
    <location>
        <begin position="12"/>
        <end position="44"/>
    </location>
</feature>
<evidence type="ECO:0000313" key="2">
    <source>
        <dbReference type="EMBL" id="ODQ95527.1"/>
    </source>
</evidence>
<dbReference type="Proteomes" id="UP000094243">
    <property type="component" value="Unassembled WGS sequence"/>
</dbReference>
<keyword evidence="1" id="KW-0472">Membrane</keyword>
<organism evidence="2 3">
    <name type="scientific">Mycolicibacterium holsaticum</name>
    <dbReference type="NCBI Taxonomy" id="152142"/>
    <lineage>
        <taxon>Bacteria</taxon>
        <taxon>Bacillati</taxon>
        <taxon>Actinomycetota</taxon>
        <taxon>Actinomycetes</taxon>
        <taxon>Mycobacteriales</taxon>
        <taxon>Mycobacteriaceae</taxon>
        <taxon>Mycolicibacterium</taxon>
    </lineage>
</organism>
<gene>
    <name evidence="2" type="ORF">BHQ17_04850</name>
</gene>
<keyword evidence="3" id="KW-1185">Reference proteome</keyword>
<dbReference type="OrthoDB" id="4738397at2"/>
<comment type="caution">
    <text evidence="2">The sequence shown here is derived from an EMBL/GenBank/DDBJ whole genome shotgun (WGS) entry which is preliminary data.</text>
</comment>
<reference evidence="3" key="1">
    <citation type="submission" date="2016-09" db="EMBL/GenBank/DDBJ databases">
        <authorList>
            <person name="Greninger A.L."/>
            <person name="Jerome K.R."/>
            <person name="Mcnair B."/>
            <person name="Wallis C."/>
            <person name="Fang F."/>
        </authorList>
    </citation>
    <scope>NUCLEOTIDE SEQUENCE [LARGE SCALE GENOMIC DNA]</scope>
    <source>
        <strain evidence="3">M7</strain>
    </source>
</reference>
<evidence type="ECO:0000313" key="3">
    <source>
        <dbReference type="Proteomes" id="UP000094243"/>
    </source>
</evidence>
<proteinExistence type="predicted"/>
<name>A0A1E3S1P4_9MYCO</name>
<evidence type="ECO:0000256" key="1">
    <source>
        <dbReference type="SAM" id="Phobius"/>
    </source>
</evidence>